<dbReference type="AlphaFoldDB" id="Q6BG67"/>
<dbReference type="KEGG" id="ptm:PTMB.155c"/>
<dbReference type="GeneID" id="79573806"/>
<gene>
    <name evidence="2" type="ORF">GSPATT00000375001</name>
    <name evidence="1" type="ORF">PTMB.155c</name>
</gene>
<sequence>MGNFCKKEQNPNSSYRSSISYEPRKGICIKEGVNEQCMFDRHKTLLVPSVSTMIIKEELGKETGTSNPDESLIKDSHLTSCTSNLRKSSISNNTIQLLNVNFKGYLHSHRIRYPNSRLNEVICCQECGNDYDNWSVENVDENLIKLYHPLTKCYLKVQQNSNNGYINVGGSENGDVWQIEKFKDNIRIRHLDSGQYLQTNANLCNSEGLFVVSLLSIDSGKPEDTCTLWKAIEIQ</sequence>
<dbReference type="InParanoid" id="Q6BG67"/>
<dbReference type="SUPFAM" id="SSF82109">
    <property type="entry name" value="MIR domain"/>
    <property type="match status" value="1"/>
</dbReference>
<dbReference type="KEGG" id="ptm:GSPATT00000375001"/>
<protein>
    <submittedName>
        <fullName evidence="2">Chromosome undetermined scaffold_1, whole genome shotgun sequence</fullName>
    </submittedName>
</protein>
<reference evidence="1" key="4">
    <citation type="submission" date="2006-11" db="EMBL/GenBank/DDBJ databases">
        <title>Paramecium megabase sequencing project.</title>
        <authorList>
            <person name="Nowak J.K."/>
            <person name="Migdalski A."/>
            <person name="Gromadka R."/>
            <person name="Zagulski M."/>
        </authorList>
    </citation>
    <scope>NUCLEOTIDE SEQUENCE</scope>
    <source>
        <strain evidence="1">Stock d4-2</strain>
    </source>
</reference>
<organism evidence="1 3">
    <name type="scientific">Paramecium tetraurelia</name>
    <dbReference type="NCBI Taxonomy" id="5888"/>
    <lineage>
        <taxon>Eukaryota</taxon>
        <taxon>Sar</taxon>
        <taxon>Alveolata</taxon>
        <taxon>Ciliophora</taxon>
        <taxon>Intramacronucleata</taxon>
        <taxon>Oligohymenophorea</taxon>
        <taxon>Peniculida</taxon>
        <taxon>Parameciidae</taxon>
        <taxon>Paramecium</taxon>
    </lineage>
</organism>
<name>Q6BG67_PARTE</name>
<reference evidence="2" key="3">
    <citation type="submission" date="2006-03" db="EMBL/GenBank/DDBJ databases">
        <authorList>
            <consortium name="Genoscope"/>
        </authorList>
    </citation>
    <scope>NUCLEOTIDE SEQUENCE</scope>
    <source>
        <strain evidence="2">Stock d4-2</strain>
    </source>
</reference>
<reference evidence="2 3" key="2">
    <citation type="journal article" date="2006" name="Nature">
        <title>Global trends of whole-genome duplications revealed by the ciliate Paramecium tetraurelia.</title>
        <authorList>
            <consortium name="Genoscope"/>
            <person name="Aury J.-M."/>
            <person name="Jaillon O."/>
            <person name="Duret L."/>
            <person name="Noel B."/>
            <person name="Jubin C."/>
            <person name="Porcel B.M."/>
            <person name="Segurens B."/>
            <person name="Daubin V."/>
            <person name="Anthouard V."/>
            <person name="Aiach N."/>
            <person name="Arnaiz O."/>
            <person name="Billaut A."/>
            <person name="Beisson J."/>
            <person name="Blanc I."/>
            <person name="Bouhouche K."/>
            <person name="Camara F."/>
            <person name="Duharcourt S."/>
            <person name="Guigo R."/>
            <person name="Gogendeau D."/>
            <person name="Katinka M."/>
            <person name="Keller A.-M."/>
            <person name="Kissmehl R."/>
            <person name="Klotz C."/>
            <person name="Koll F."/>
            <person name="Le Moue A."/>
            <person name="Lepere C."/>
            <person name="Malinsky S."/>
            <person name="Nowacki M."/>
            <person name="Nowak J.K."/>
            <person name="Plattner H."/>
            <person name="Poulain J."/>
            <person name="Ruiz F."/>
            <person name="Serrano V."/>
            <person name="Zagulski M."/>
            <person name="Dessen P."/>
            <person name="Betermier M."/>
            <person name="Weissenbach J."/>
            <person name="Scarpelli C."/>
            <person name="Schachter V."/>
            <person name="Sperling L."/>
            <person name="Meyer E."/>
            <person name="Cohen J."/>
            <person name="Wincker P."/>
        </authorList>
    </citation>
    <scope>NUCLEOTIDE SEQUENCE [LARGE SCALE GENOMIC DNA]</scope>
    <source>
        <strain evidence="2 3">Stock d4-2</strain>
    </source>
</reference>
<accession>Q6BG67</accession>
<dbReference type="EMBL" id="CT867985">
    <property type="protein sequence ID" value="CAK55940.1"/>
    <property type="molecule type" value="Genomic_DNA"/>
</dbReference>
<dbReference type="Gene3D" id="2.80.10.50">
    <property type="match status" value="1"/>
</dbReference>
<keyword evidence="3" id="KW-1185">Reference proteome</keyword>
<reference evidence="1 3" key="1">
    <citation type="journal article" date="2004" name="Curr. Biol.">
        <title>High coding density on the largest Paramecium tetraurelia somatic chromosome.</title>
        <authorList>
            <person name="Zagulski M."/>
            <person name="Nowak J.K."/>
            <person name="Le Mouel A."/>
            <person name="Nowacki M."/>
            <person name="Migdalski A."/>
            <person name="Gromadka R."/>
            <person name="Noel B."/>
            <person name="Blanc I."/>
            <person name="Dessen P."/>
            <person name="Wincker P."/>
            <person name="Keller A.M."/>
            <person name="Cohen J."/>
            <person name="Meyer E."/>
            <person name="Sperling L."/>
        </authorList>
    </citation>
    <scope>NUCLEOTIDE SEQUENCE [LARGE SCALE GENOMIC DNA]</scope>
    <source>
        <strain evidence="1 3">Stock d4-2</strain>
    </source>
</reference>
<evidence type="ECO:0000313" key="2">
    <source>
        <dbReference type="EMBL" id="CAK55940.1"/>
    </source>
</evidence>
<dbReference type="GeneID" id="5009122"/>
<dbReference type="RefSeq" id="XP_001423338.1">
    <property type="nucleotide sequence ID" value="XM_001423301.1"/>
</dbReference>
<evidence type="ECO:0000313" key="1">
    <source>
        <dbReference type="EMBL" id="CAH03353.1"/>
    </source>
</evidence>
<dbReference type="InterPro" id="IPR036300">
    <property type="entry name" value="MIR_dom_sf"/>
</dbReference>
<dbReference type="EMBL" id="CR548612">
    <property type="protein sequence ID" value="CAH03353.1"/>
    <property type="molecule type" value="Genomic_DNA"/>
</dbReference>
<dbReference type="OrthoDB" id="5588846at2759"/>
<dbReference type="Proteomes" id="UP000000600">
    <property type="component" value="Unassembled WGS sequence"/>
</dbReference>
<dbReference type="RefSeq" id="XP_001346980.1">
    <property type="nucleotide sequence ID" value="XM_001346944.1"/>
</dbReference>
<evidence type="ECO:0000313" key="3">
    <source>
        <dbReference type="Proteomes" id="UP000000600"/>
    </source>
</evidence>
<dbReference type="HOGENOM" id="CLU_1177366_0_0_1"/>
<proteinExistence type="predicted"/>